<feature type="domain" description="DNA2/NAM7 helicase-like C-terminal" evidence="2">
    <location>
        <begin position="1010"/>
        <end position="1185"/>
    </location>
</feature>
<accession>A0A2Z4IH15</accession>
<dbReference type="EMBL" id="CP030041">
    <property type="protein sequence ID" value="AWW29960.1"/>
    <property type="molecule type" value="Genomic_DNA"/>
</dbReference>
<name>A0A2Z4IH15_9BACT</name>
<dbReference type="RefSeq" id="WP_112783357.1">
    <property type="nucleotide sequence ID" value="NZ_CP030041.1"/>
</dbReference>
<dbReference type="Pfam" id="PF13195">
    <property type="entry name" value="DUF4011"/>
    <property type="match status" value="1"/>
</dbReference>
<dbReference type="InterPro" id="IPR041677">
    <property type="entry name" value="DNA2/NAM7_AAA_11"/>
</dbReference>
<feature type="domain" description="DNA2/NAM7 helicase helicase" evidence="1">
    <location>
        <begin position="290"/>
        <end position="354"/>
    </location>
</feature>
<dbReference type="InterPro" id="IPR047187">
    <property type="entry name" value="SF1_C_Upf1"/>
</dbReference>
<keyword evidence="3" id="KW-0067">ATP-binding</keyword>
<dbReference type="PANTHER" id="PTHR10887">
    <property type="entry name" value="DNA2/NAM7 HELICASE FAMILY"/>
    <property type="match status" value="1"/>
</dbReference>
<keyword evidence="4" id="KW-1185">Reference proteome</keyword>
<dbReference type="SUPFAM" id="SSF52540">
    <property type="entry name" value="P-loop containing nucleoside triphosphate hydrolases"/>
    <property type="match status" value="1"/>
</dbReference>
<proteinExistence type="predicted"/>
<organism evidence="3 4">
    <name type="scientific">Echinicola strongylocentroti</name>
    <dbReference type="NCBI Taxonomy" id="1795355"/>
    <lineage>
        <taxon>Bacteria</taxon>
        <taxon>Pseudomonadati</taxon>
        <taxon>Bacteroidota</taxon>
        <taxon>Cytophagia</taxon>
        <taxon>Cytophagales</taxon>
        <taxon>Cyclobacteriaceae</taxon>
        <taxon>Echinicola</taxon>
    </lineage>
</organism>
<dbReference type="InterPro" id="IPR041679">
    <property type="entry name" value="DNA2/NAM7-like_C"/>
</dbReference>
<dbReference type="Proteomes" id="UP000248688">
    <property type="component" value="Chromosome"/>
</dbReference>
<reference evidence="3 4" key="1">
    <citation type="submission" date="2018-06" db="EMBL/GenBank/DDBJ databases">
        <title>Echinicola strongylocentroti sp. nov., isolated from a sea urchin Strongylocentrotus intermedius.</title>
        <authorList>
            <person name="Bae S.S."/>
        </authorList>
    </citation>
    <scope>NUCLEOTIDE SEQUENCE [LARGE SCALE GENOMIC DNA]</scope>
    <source>
        <strain evidence="3 4">MEBiC08714</strain>
    </source>
</reference>
<keyword evidence="3" id="KW-0547">Nucleotide-binding</keyword>
<gene>
    <name evidence="3" type="ORF">DN752_07390</name>
</gene>
<dbReference type="GO" id="GO:0004386">
    <property type="term" value="F:helicase activity"/>
    <property type="evidence" value="ECO:0007669"/>
    <property type="project" value="UniProtKB-KW"/>
</dbReference>
<dbReference type="Gene3D" id="3.40.50.300">
    <property type="entry name" value="P-loop containing nucleotide triphosphate hydrolases"/>
    <property type="match status" value="3"/>
</dbReference>
<keyword evidence="3" id="KW-0378">Hydrolase</keyword>
<evidence type="ECO:0000313" key="4">
    <source>
        <dbReference type="Proteomes" id="UP000248688"/>
    </source>
</evidence>
<dbReference type="InterPro" id="IPR025103">
    <property type="entry name" value="DUF4011"/>
</dbReference>
<dbReference type="CDD" id="cd01120">
    <property type="entry name" value="RecA-like_superfamily"/>
    <property type="match status" value="1"/>
</dbReference>
<dbReference type="KEGG" id="est:DN752_07390"/>
<evidence type="ECO:0000259" key="2">
    <source>
        <dbReference type="Pfam" id="PF13087"/>
    </source>
</evidence>
<dbReference type="Pfam" id="PF13087">
    <property type="entry name" value="AAA_12"/>
    <property type="match status" value="1"/>
</dbReference>
<protein>
    <submittedName>
        <fullName evidence="3">DNA helicase</fullName>
    </submittedName>
</protein>
<feature type="domain" description="DNA2/NAM7 helicase helicase" evidence="1">
    <location>
        <begin position="837"/>
        <end position="980"/>
    </location>
</feature>
<dbReference type="PANTHER" id="PTHR10887:SF530">
    <property type="entry name" value="SUPERFAMILY I DNA HELICASES"/>
    <property type="match status" value="1"/>
</dbReference>
<evidence type="ECO:0000259" key="1">
    <source>
        <dbReference type="Pfam" id="PF13086"/>
    </source>
</evidence>
<keyword evidence="3" id="KW-0347">Helicase</keyword>
<dbReference type="InterPro" id="IPR045055">
    <property type="entry name" value="DNA2/NAM7-like"/>
</dbReference>
<dbReference type="OrthoDB" id="9757917at2"/>
<sequence>MIKDIFQVYMNRLMDLSARNRSIFLPKLVSTQMIDLKEFQFLQHENTFSYIVELLGRKKKIPLIPSEDARDSHVNQLSLRLKRIQQRVKLAEEESGEKSLYVAWPFIEGKLPNEQVIRCPLLFFPVRLAREGKHWYLKKKSGDQPFFNRAFLLAYANASQQPFKKEWWENPLEVFPKEPTPFRTELYQYLQKELSLNFSQELFQDKLEAFTATSSAECDKGYKTGMLRLTPSAVLGQFSQKSSFLIRDYEELTDKFSAGDLEELFTEWFAHEEEESVSQVEGNLFNTLPLDASQEEVLKTVREGGSCVVEGPPGTGKSQLICNLVTDFISRDKRVLVVSQKRAALDVVHDRLVDQGFGAFLALVHDFRADRESMFKKIADQINSLGGYKELNRSLDAIQLERNFSKIVRTIENHGDFLEDYRHALFNTEECGVPIKELYMSSSLGDEHLNLTQYYKHYHWNILDEFLRDLKEYLYYYPKYEQADSFWLHRVDFAEFTANAIHRFKENLLEIKELKSTAELILGDLLYQPFEFPLVYQSFEHKGRLEELQALINNKDIFLALKVLMKYPKSDMDLLWLENKVDIIKNLLAEEGVEWSIQDGKVEDTYQKVLHVIAMKDSWWKSLSLKFYKKEYREVWALLEHNELDNDKEGLQVLTKMLENRLNMNHQYTLLDRKPWINLLEKPFDFTAFNHDFHILTQAVKARFILEELGVLTPYLIFEKADFDHFRRILQELIGINELIEHKAAGWRNYFSTIQIKHLLTTSDEEKLDKIQETITGNFTEMVALDRLKRKLRSIDLEVIGKLLDEYPNSSFDELKQIFLAGLKISWIEHIETKYPVLQEMSLHKVRDVLEEFSESVDEKLTISRFMTEQRLRENTFRNLEYNRLNNLVTYRELLHQVTKKKRIWSTKKLVEKFEAELFRLVPCWLASPETVSALFPIESRFDLVVFDESSQCFAERGLPAMLRGKQVVIAGDSQQLQPFDLYRVKMDSHDHEETALEVESLLGLASNYFKKYTLEGHYRSRSLSLIAFSNEHFYQNTLTMLPEMESLNKGEKSYQWIKVDGTWDKQTNVVEAERVVTELKSLEKEYPDLSFGVITFNYFQMELINDLLEKDRKLSGQKGKRIKVKNIENVQGDEFDIVLFSIGYAKNKAGKFIANFGSLSKDGGTNRLNVAITRARKQVYVVTSISAQDFKTKQIYNPGIRMLRDYLEYAEEVANGKKVTIQEKTAGGFEVSWYLKNKLEGTYGNHSVKNSSISCLMDLELLEGGKYVGAVLTDDNRLFSAKSAKEAFVYHPKTLKEKGWNITHIFSRQFWMDREDLLQTKIHGKLEKE</sequence>
<dbReference type="Pfam" id="PF13086">
    <property type="entry name" value="AAA_11"/>
    <property type="match status" value="2"/>
</dbReference>
<evidence type="ECO:0000313" key="3">
    <source>
        <dbReference type="EMBL" id="AWW29960.1"/>
    </source>
</evidence>
<dbReference type="CDD" id="cd18808">
    <property type="entry name" value="SF1_C_Upf1"/>
    <property type="match status" value="1"/>
</dbReference>
<dbReference type="InterPro" id="IPR027417">
    <property type="entry name" value="P-loop_NTPase"/>
</dbReference>